<keyword evidence="1" id="KW-0812">Transmembrane</keyword>
<dbReference type="Proteomes" id="UP000702544">
    <property type="component" value="Unassembled WGS sequence"/>
</dbReference>
<protein>
    <submittedName>
        <fullName evidence="2">Uncharacterized protein</fullName>
    </submittedName>
</protein>
<sequence>MTKTAKGGLLLALGAAVIAGSVFILDLPSGLRISTTFLFGIVPAVIGAAMIWSDYRSTSKDRDPESARLAGIKEQIVWRAVAQGGRITAAEAAAHDGLAPMEAEHALMTLVSEGRAAVEPGEEGDIVYRIDSPVGGVVTA</sequence>
<keyword evidence="1" id="KW-0472">Membrane</keyword>
<evidence type="ECO:0000313" key="3">
    <source>
        <dbReference type="Proteomes" id="UP000702544"/>
    </source>
</evidence>
<comment type="caution">
    <text evidence="2">The sequence shown here is derived from an EMBL/GenBank/DDBJ whole genome shotgun (WGS) entry which is preliminary data.</text>
</comment>
<evidence type="ECO:0000256" key="1">
    <source>
        <dbReference type="SAM" id="Phobius"/>
    </source>
</evidence>
<organism evidence="2 3">
    <name type="scientific">Candidatus Kutchimonas denitrificans</name>
    <dbReference type="NCBI Taxonomy" id="3056748"/>
    <lineage>
        <taxon>Bacteria</taxon>
        <taxon>Pseudomonadati</taxon>
        <taxon>Gemmatimonadota</taxon>
        <taxon>Gemmatimonadia</taxon>
        <taxon>Candidatus Palauibacterales</taxon>
        <taxon>Candidatus Palauibacteraceae</taxon>
        <taxon>Candidatus Kutchimonas</taxon>
    </lineage>
</organism>
<feature type="transmembrane region" description="Helical" evidence="1">
    <location>
        <begin position="7"/>
        <end position="25"/>
    </location>
</feature>
<evidence type="ECO:0000313" key="2">
    <source>
        <dbReference type="EMBL" id="NIR74912.1"/>
    </source>
</evidence>
<dbReference type="EMBL" id="JAACAK010000049">
    <property type="protein sequence ID" value="NIR74912.1"/>
    <property type="molecule type" value="Genomic_DNA"/>
</dbReference>
<proteinExistence type="predicted"/>
<accession>A0AAE5CAT4</accession>
<gene>
    <name evidence="2" type="ORF">GWO12_07330</name>
</gene>
<feature type="transmembrane region" description="Helical" evidence="1">
    <location>
        <begin position="31"/>
        <end position="52"/>
    </location>
</feature>
<keyword evidence="1" id="KW-1133">Transmembrane helix</keyword>
<dbReference type="AlphaFoldDB" id="A0AAE5CAT4"/>
<reference evidence="2 3" key="1">
    <citation type="submission" date="2020-01" db="EMBL/GenBank/DDBJ databases">
        <title>Genomes assembled from Gulf of Kutch pelagic sediment metagenomes.</title>
        <authorList>
            <person name="Chandrashekar M."/>
            <person name="Mahajan M.S."/>
            <person name="Dave K.J."/>
            <person name="Vatsa P."/>
            <person name="Nathani N.M."/>
        </authorList>
    </citation>
    <scope>NUCLEOTIDE SEQUENCE [LARGE SCALE GENOMIC DNA]</scope>
    <source>
        <strain evidence="2">KS3-K002</strain>
    </source>
</reference>
<name>A0AAE5CAT4_9BACT</name>